<keyword evidence="2" id="KW-0378">Hydrolase</keyword>
<dbReference type="InterPro" id="IPR029058">
    <property type="entry name" value="AB_hydrolase_fold"/>
</dbReference>
<organism evidence="2 3">
    <name type="scientific">Nocardiopsis suaedae</name>
    <dbReference type="NCBI Taxonomy" id="3018444"/>
    <lineage>
        <taxon>Bacteria</taxon>
        <taxon>Bacillati</taxon>
        <taxon>Actinomycetota</taxon>
        <taxon>Actinomycetes</taxon>
        <taxon>Streptosporangiales</taxon>
        <taxon>Nocardiopsidaceae</taxon>
        <taxon>Nocardiopsis</taxon>
    </lineage>
</organism>
<evidence type="ECO:0000259" key="1">
    <source>
        <dbReference type="Pfam" id="PF00561"/>
    </source>
</evidence>
<dbReference type="RefSeq" id="WP_270680687.1">
    <property type="nucleotide sequence ID" value="NZ_JAQFWP010000071.1"/>
</dbReference>
<keyword evidence="3" id="KW-1185">Reference proteome</keyword>
<dbReference type="Proteomes" id="UP001165685">
    <property type="component" value="Unassembled WGS sequence"/>
</dbReference>
<evidence type="ECO:0000313" key="3">
    <source>
        <dbReference type="Proteomes" id="UP001165685"/>
    </source>
</evidence>
<name>A0ABT4TUH6_9ACTN</name>
<proteinExistence type="predicted"/>
<dbReference type="Gene3D" id="3.40.50.1820">
    <property type="entry name" value="alpha/beta hydrolase"/>
    <property type="match status" value="1"/>
</dbReference>
<gene>
    <name evidence="2" type="ORF">O4U47_26405</name>
</gene>
<dbReference type="EMBL" id="JAQFWP010000071">
    <property type="protein sequence ID" value="MDA2808071.1"/>
    <property type="molecule type" value="Genomic_DNA"/>
</dbReference>
<dbReference type="PRINTS" id="PR00111">
    <property type="entry name" value="ABHYDROLASE"/>
</dbReference>
<evidence type="ECO:0000313" key="2">
    <source>
        <dbReference type="EMBL" id="MDA2808071.1"/>
    </source>
</evidence>
<dbReference type="Pfam" id="PF00561">
    <property type="entry name" value="Abhydrolase_1"/>
    <property type="match status" value="1"/>
</dbReference>
<dbReference type="InterPro" id="IPR050471">
    <property type="entry name" value="AB_hydrolase"/>
</dbReference>
<sequence length="293" mass="30827">MRPDPRAGFPEHPTSVADLTAGRIEYRLHRVGPTAAVVFHGGHMRASLPQGEDAFADGGRSVLAVSRPGYGRTPVSTGTTPEGFADAAAELCRRLGLQRVDAAVGVSAGGLTAIAMAARHPRLVRSLVLESSVGPLPWPEPAVRRVGRAVFAPGTEAATWAGVRGMMRANPLAGLRAMMGGLSTEPPRQVVARLPHDRRRELAGLFSRMRSGAGFTLDLRAAAAPRPATALVAQPALVAASRRDGAVPFAHAEALSEALGAELVESAADSHLIWYGDDRPRIRARIGTFLSKV</sequence>
<feature type="domain" description="AB hydrolase-1" evidence="1">
    <location>
        <begin position="53"/>
        <end position="266"/>
    </location>
</feature>
<dbReference type="PANTHER" id="PTHR43433:SF5">
    <property type="entry name" value="AB HYDROLASE-1 DOMAIN-CONTAINING PROTEIN"/>
    <property type="match status" value="1"/>
</dbReference>
<protein>
    <submittedName>
        <fullName evidence="2">Alpha/beta hydrolase</fullName>
    </submittedName>
</protein>
<dbReference type="PANTHER" id="PTHR43433">
    <property type="entry name" value="HYDROLASE, ALPHA/BETA FOLD FAMILY PROTEIN"/>
    <property type="match status" value="1"/>
</dbReference>
<comment type="caution">
    <text evidence="2">The sequence shown here is derived from an EMBL/GenBank/DDBJ whole genome shotgun (WGS) entry which is preliminary data.</text>
</comment>
<dbReference type="InterPro" id="IPR000073">
    <property type="entry name" value="AB_hydrolase_1"/>
</dbReference>
<dbReference type="GO" id="GO:0016787">
    <property type="term" value="F:hydrolase activity"/>
    <property type="evidence" value="ECO:0007669"/>
    <property type="project" value="UniProtKB-KW"/>
</dbReference>
<dbReference type="SUPFAM" id="SSF53474">
    <property type="entry name" value="alpha/beta-Hydrolases"/>
    <property type="match status" value="1"/>
</dbReference>
<reference evidence="2" key="1">
    <citation type="submission" date="2023-01" db="EMBL/GenBank/DDBJ databases">
        <title>Draft genome sequence of Nocardiopsis sp. LSu2-4 isolated from halophytes.</title>
        <authorList>
            <person name="Duangmal K."/>
            <person name="Chantavorakit T."/>
        </authorList>
    </citation>
    <scope>NUCLEOTIDE SEQUENCE</scope>
    <source>
        <strain evidence="2">LSu2-4</strain>
    </source>
</reference>
<accession>A0ABT4TUH6</accession>